<dbReference type="GO" id="GO:0042597">
    <property type="term" value="C:periplasmic space"/>
    <property type="evidence" value="ECO:0007669"/>
    <property type="project" value="UniProtKB-SubCell"/>
</dbReference>
<dbReference type="Pfam" id="PF09084">
    <property type="entry name" value="NMT1"/>
    <property type="match status" value="1"/>
</dbReference>
<organism evidence="6 7">
    <name type="scientific">Salipiger mucosus DSM 16094</name>
    <dbReference type="NCBI Taxonomy" id="1123237"/>
    <lineage>
        <taxon>Bacteria</taxon>
        <taxon>Pseudomonadati</taxon>
        <taxon>Pseudomonadota</taxon>
        <taxon>Alphaproteobacteria</taxon>
        <taxon>Rhodobacterales</taxon>
        <taxon>Roseobacteraceae</taxon>
        <taxon>Salipiger</taxon>
    </lineage>
</organism>
<evidence type="ECO:0000256" key="1">
    <source>
        <dbReference type="ARBA" id="ARBA00004418"/>
    </source>
</evidence>
<dbReference type="SUPFAM" id="SSF53850">
    <property type="entry name" value="Periplasmic binding protein-like II"/>
    <property type="match status" value="1"/>
</dbReference>
<dbReference type="AlphaFoldDB" id="S9Q716"/>
<dbReference type="PANTHER" id="PTHR30024">
    <property type="entry name" value="ALIPHATIC SULFONATES-BINDING PROTEIN-RELATED"/>
    <property type="match status" value="1"/>
</dbReference>
<keyword evidence="3 4" id="KW-0732">Signal</keyword>
<gene>
    <name evidence="6" type="ORF">Salmuc_00160</name>
</gene>
<dbReference type="EMBL" id="APVH01000081">
    <property type="protein sequence ID" value="EPX75433.1"/>
    <property type="molecule type" value="Genomic_DNA"/>
</dbReference>
<dbReference type="RefSeq" id="WP_020043274.1">
    <property type="nucleotide sequence ID" value="NZ_KE557299.1"/>
</dbReference>
<evidence type="ECO:0000256" key="3">
    <source>
        <dbReference type="ARBA" id="ARBA00022729"/>
    </source>
</evidence>
<dbReference type="HOGENOM" id="CLU_028871_1_0_5"/>
<comment type="subcellular location">
    <subcellularLocation>
        <location evidence="1">Periplasm</location>
    </subcellularLocation>
</comment>
<evidence type="ECO:0000313" key="6">
    <source>
        <dbReference type="EMBL" id="EPX75433.1"/>
    </source>
</evidence>
<protein>
    <submittedName>
        <fullName evidence="6">ABC-type nitrate/sulfonate/bicarbonate transport system, periplasmic component</fullName>
    </submittedName>
</protein>
<dbReference type="InterPro" id="IPR001638">
    <property type="entry name" value="Solute-binding_3/MltF_N"/>
</dbReference>
<accession>S9Q716</accession>
<evidence type="ECO:0000313" key="7">
    <source>
        <dbReference type="Proteomes" id="UP000015347"/>
    </source>
</evidence>
<evidence type="ECO:0000256" key="4">
    <source>
        <dbReference type="SAM" id="SignalP"/>
    </source>
</evidence>
<keyword evidence="7" id="KW-1185">Reference proteome</keyword>
<dbReference type="SMART" id="SM00062">
    <property type="entry name" value="PBPb"/>
    <property type="match status" value="1"/>
</dbReference>
<dbReference type="InterPro" id="IPR015168">
    <property type="entry name" value="SsuA/THI5"/>
</dbReference>
<sequence>MNRLTLTLASGLALAAASAQAQDVINIGVQPATQPIYIAKAAGYLDEIEEAHDVDLEFKSFSYGAPENQAMAAGEIQMASAGMGPAIVASARLEAKLLAITVLDQTAILVQSDSDIATIADLEGKTVAYPGKGSQQYPLLIKALSDAGLEEGDIRLFKTKGSDVGTLLAAKRVDAGVTWDPHVSGALANGSAKVLMTSGKILPIKGEHYIGNGFYARNDFMDAYPEVTQAVVDALVRAENLILDEPETAMDMWAEEVGVPREVIEYSITEGISVFTTDITPEQETIDAYTQFLKDAKILEADDAPKIDTTFAEKASNAG</sequence>
<comment type="caution">
    <text evidence="6">The sequence shown here is derived from an EMBL/GenBank/DDBJ whole genome shotgun (WGS) entry which is preliminary data.</text>
</comment>
<dbReference type="eggNOG" id="COG0715">
    <property type="taxonomic scope" value="Bacteria"/>
</dbReference>
<dbReference type="STRING" id="1123237.Salmuc_00160"/>
<feature type="chain" id="PRO_5004554711" evidence="4">
    <location>
        <begin position="22"/>
        <end position="319"/>
    </location>
</feature>
<comment type="similarity">
    <text evidence="2">Belongs to the bacterial solute-binding protein SsuA/TauA family.</text>
</comment>
<dbReference type="Gene3D" id="3.40.190.10">
    <property type="entry name" value="Periplasmic binding protein-like II"/>
    <property type="match status" value="2"/>
</dbReference>
<feature type="signal peptide" evidence="4">
    <location>
        <begin position="1"/>
        <end position="21"/>
    </location>
</feature>
<reference evidence="7" key="1">
    <citation type="journal article" date="2014" name="Stand. Genomic Sci.">
        <title>Genome sequence of the exopolysaccharide-producing Salipiger mucosus type strain (DSM 16094(T)), a moderately halophilic member of the Roseobacter clade.</title>
        <authorList>
            <person name="Riedel T."/>
            <person name="Spring S."/>
            <person name="Fiebig A."/>
            <person name="Petersen J."/>
            <person name="Kyrpides N.C."/>
            <person name="Goker M."/>
            <person name="Klenk H.P."/>
        </authorList>
    </citation>
    <scope>NUCLEOTIDE SEQUENCE [LARGE SCALE GENOMIC DNA]</scope>
    <source>
        <strain evidence="7">DSM 16094</strain>
    </source>
</reference>
<dbReference type="PANTHER" id="PTHR30024:SF47">
    <property type="entry name" value="TAURINE-BINDING PERIPLASMIC PROTEIN"/>
    <property type="match status" value="1"/>
</dbReference>
<dbReference type="OrthoDB" id="7374754at2"/>
<evidence type="ECO:0000256" key="2">
    <source>
        <dbReference type="ARBA" id="ARBA00010742"/>
    </source>
</evidence>
<name>S9Q716_9RHOB</name>
<dbReference type="Proteomes" id="UP000015347">
    <property type="component" value="Unassembled WGS sequence"/>
</dbReference>
<feature type="domain" description="Solute-binding protein family 3/N-terminal" evidence="5">
    <location>
        <begin position="24"/>
        <end position="257"/>
    </location>
</feature>
<proteinExistence type="inferred from homology"/>
<dbReference type="CDD" id="cd01008">
    <property type="entry name" value="PBP2_NrtA_SsuA_CpmA_like"/>
    <property type="match status" value="1"/>
</dbReference>
<evidence type="ECO:0000259" key="5">
    <source>
        <dbReference type="SMART" id="SM00062"/>
    </source>
</evidence>